<dbReference type="NCBIfam" id="TIGR04183">
    <property type="entry name" value="Por_Secre_tail"/>
    <property type="match status" value="1"/>
</dbReference>
<dbReference type="Gene3D" id="2.160.20.10">
    <property type="entry name" value="Single-stranded right-handed beta-helix, Pectin lyase-like"/>
    <property type="match status" value="3"/>
</dbReference>
<dbReference type="InterPro" id="IPR059226">
    <property type="entry name" value="Choice_anch_Q_dom"/>
</dbReference>
<dbReference type="Proteomes" id="UP001500298">
    <property type="component" value="Unassembled WGS sequence"/>
</dbReference>
<dbReference type="InterPro" id="IPR052052">
    <property type="entry name" value="Polysaccharide_Lyase_9"/>
</dbReference>
<dbReference type="InterPro" id="IPR013783">
    <property type="entry name" value="Ig-like_fold"/>
</dbReference>
<evidence type="ECO:0000313" key="7">
    <source>
        <dbReference type="EMBL" id="GAA4821001.1"/>
    </source>
</evidence>
<organism evidence="7 8">
    <name type="scientific">Algivirga pacifica</name>
    <dbReference type="NCBI Taxonomy" id="1162670"/>
    <lineage>
        <taxon>Bacteria</taxon>
        <taxon>Pseudomonadati</taxon>
        <taxon>Bacteroidota</taxon>
        <taxon>Cytophagia</taxon>
        <taxon>Cytophagales</taxon>
        <taxon>Flammeovirgaceae</taxon>
        <taxon>Algivirga</taxon>
    </lineage>
</organism>
<evidence type="ECO:0000256" key="1">
    <source>
        <dbReference type="ARBA" id="ARBA00004613"/>
    </source>
</evidence>
<evidence type="ECO:0008006" key="9">
    <source>
        <dbReference type="Google" id="ProtNLM"/>
    </source>
</evidence>
<evidence type="ECO:0000256" key="4">
    <source>
        <dbReference type="SAM" id="SignalP"/>
    </source>
</evidence>
<dbReference type="InterPro" id="IPR006626">
    <property type="entry name" value="PbH1"/>
</dbReference>
<dbReference type="PANTHER" id="PTHR40088">
    <property type="entry name" value="PECTATE LYASE (EUROFUNG)"/>
    <property type="match status" value="1"/>
</dbReference>
<evidence type="ECO:0000313" key="8">
    <source>
        <dbReference type="Proteomes" id="UP001500298"/>
    </source>
</evidence>
<protein>
    <recommendedName>
        <fullName evidence="9">Por secretion system C-terminal sorting domain-containing protein</fullName>
    </recommendedName>
</protein>
<keyword evidence="2" id="KW-0964">Secreted</keyword>
<name>A0ABP9CXJ9_9BACT</name>
<evidence type="ECO:0000259" key="6">
    <source>
        <dbReference type="Pfam" id="PF18962"/>
    </source>
</evidence>
<dbReference type="RefSeq" id="WP_345368517.1">
    <property type="nucleotide sequence ID" value="NZ_BAABJX010000004.1"/>
</dbReference>
<feature type="chain" id="PRO_5046460882" description="Por secretion system C-terminal sorting domain-containing protein" evidence="4">
    <location>
        <begin position="21"/>
        <end position="1570"/>
    </location>
</feature>
<accession>A0ABP9CXJ9</accession>
<feature type="domain" description="Right handed beta helix" evidence="5">
    <location>
        <begin position="372"/>
        <end position="515"/>
    </location>
</feature>
<sequence>MKLKLFLANFLLCCSIGLYAQNSWYVAPNGLDTNAGTDSLSALASIQKTIDLSSATDTIWVLAGEYTENIDFKGKDIVLQSKDGVSSTILRPSNVYVPLVKFNTDETNATVIKGFTMIGGGKDTGIALQVSGNASPEVWNCIIQDFGDGAISILNAGTSSLKVFNTVLTDNLQAVKYNGNSGDVTLAHCTFVANDRQGLYDAHLSVYNSIIPSMAQALGANMYHCFMVNEGCDPCYYEDPLVLSSFELHDYSPAIGAAYNYDLGVVTDLYGNPRSYADGKNADVGAIEHELDSAADIPIILYVDDNGSDSGLGTEADPINSIAMALTLAVDDSAKIVVKEGTYTEELSIDKNIHIQGEGEEVILEESLLTLNGGNVQLENLRIQQSIAGATSLESVINAYNSSSTISDTLTLKNVSISNNARRALVLNGWALSMENCQVLENTGHGGLYLSNCSADISNTIIAKNTSSDHGAGVYLGEGATVNFNHVTITENNTSAKGGGIYYSDVFTEVNLENSIVYGNIASGEVSDLDWIKQAQFYANYSLVGGGYIDGVKQEGVWSGTANVTGDPKFRASSKGDYSLLPDSPALEVGSTSSLVLDMNGNTRPMPVGTQPDLGAIETEEAKGTAYLSLTFEQPAECMIDEATVVVRTEVSYSGNQLSYAWSGPDGFTSEDSVLRGHILDGVYRLTLTTSEMSLTDSIDYGAYATVPKLYISTAGDDTNIGSKEAPLASLKKAVALQQECTEFVLADGTYHEDSLVLNKSSIITGANQKEVLIDGSGSYLIFSCEAKSITFNNFTIRNAEVAINVPSTGSNLKSAISLNKLNIIEHDGGFSEQSSDGIISFNDSRLVISNSVIKNNTSEYSLISSGKNTQLIIRNTLIVDNNIINKDGYYSEGYSVIDIKNDPYSDTNNPHEITHTTIAKNTHPYGISENSHVGLQLRNSIVFGHKYDVQTYNVDFQKVLLNTWFSSRTLEEMQQLAIIGNPSFSDPTNGDYTLSENSPAIGAGSMDYVIPYDLAGNPRPNPAGFQPDLGAYEHEDGVAGGSVSVTVTSQGCTVEELYEAEIAVRNVPAPYTIQVTGPNGFTSNSEWLTDLNLGGYQVLVTDSEGIEYTTSFELVDDFIKVEVDVTNVACGESVGALELLSTLPEQASFYWRNANGSKFYERALTGLSAGFYTLVVTDGAKGCTIEKEYEVKANSAIENFAIVIEGDQEVCAEGVPNTLLKLDGTYDTYKWFQKSEIGEWNLVGEQSTYSVNSVGDYQVIVTKDGQCGVDAVSITARPAITLTQQICVVSVDPATGKNMVVWDKQKELGIATYRVYKEVGDNDFQLVGKVPFDGPNYFVDTESNPLVAPERYALSVVDECGVESSRSIAHKTIYLQANQGVNGSVNLSWTTYEGFTVSQVRILRGPSLDRLQVLDTRPASNSQYSDVNPSANERIYVIEAVNTAGCYIETNNNARVSEQLPINGARSNPGVVEGEVITKIDDFEVKQEQIIVYPNPSQGNFMIKHPYLQGEYTMLLKDINGKVIETIKQEDETSEFVSLSVPGLVNGVYFLFIQVSQNTLIKKVVINNN</sequence>
<dbReference type="SUPFAM" id="SSF51126">
    <property type="entry name" value="Pectin lyase-like"/>
    <property type="match status" value="3"/>
</dbReference>
<dbReference type="InterPro" id="IPR011050">
    <property type="entry name" value="Pectin_lyase_fold/virulence"/>
</dbReference>
<proteinExistence type="predicted"/>
<dbReference type="NCBIfam" id="NF041518">
    <property type="entry name" value="choice_anch_Q"/>
    <property type="match status" value="2"/>
</dbReference>
<keyword evidence="8" id="KW-1185">Reference proteome</keyword>
<feature type="domain" description="Secretion system C-terminal sorting" evidence="6">
    <location>
        <begin position="1493"/>
        <end position="1567"/>
    </location>
</feature>
<dbReference type="Gene3D" id="2.60.40.10">
    <property type="entry name" value="Immunoglobulins"/>
    <property type="match status" value="1"/>
</dbReference>
<keyword evidence="3 4" id="KW-0732">Signal</keyword>
<dbReference type="Pfam" id="PF13229">
    <property type="entry name" value="Beta_helix"/>
    <property type="match status" value="1"/>
</dbReference>
<reference evidence="8" key="1">
    <citation type="journal article" date="2019" name="Int. J. Syst. Evol. Microbiol.">
        <title>The Global Catalogue of Microorganisms (GCM) 10K type strain sequencing project: providing services to taxonomists for standard genome sequencing and annotation.</title>
        <authorList>
            <consortium name="The Broad Institute Genomics Platform"/>
            <consortium name="The Broad Institute Genome Sequencing Center for Infectious Disease"/>
            <person name="Wu L."/>
            <person name="Ma J."/>
        </authorList>
    </citation>
    <scope>NUCLEOTIDE SEQUENCE [LARGE SCALE GENOMIC DNA]</scope>
    <source>
        <strain evidence="8">JCM 18326</strain>
    </source>
</reference>
<evidence type="ECO:0000256" key="2">
    <source>
        <dbReference type="ARBA" id="ARBA00022525"/>
    </source>
</evidence>
<dbReference type="EMBL" id="BAABJX010000004">
    <property type="protein sequence ID" value="GAA4821001.1"/>
    <property type="molecule type" value="Genomic_DNA"/>
</dbReference>
<dbReference type="InterPro" id="IPR039448">
    <property type="entry name" value="Beta_helix"/>
</dbReference>
<dbReference type="InterPro" id="IPR026444">
    <property type="entry name" value="Secre_tail"/>
</dbReference>
<comment type="subcellular location">
    <subcellularLocation>
        <location evidence="1">Secreted</location>
    </subcellularLocation>
</comment>
<dbReference type="InterPro" id="IPR012334">
    <property type="entry name" value="Pectin_lyas_fold"/>
</dbReference>
<dbReference type="Pfam" id="PF18962">
    <property type="entry name" value="Por_Secre_tail"/>
    <property type="match status" value="1"/>
</dbReference>
<gene>
    <name evidence="7" type="ORF">GCM10023331_01680</name>
</gene>
<feature type="signal peptide" evidence="4">
    <location>
        <begin position="1"/>
        <end position="20"/>
    </location>
</feature>
<evidence type="ECO:0000259" key="5">
    <source>
        <dbReference type="Pfam" id="PF13229"/>
    </source>
</evidence>
<comment type="caution">
    <text evidence="7">The sequence shown here is derived from an EMBL/GenBank/DDBJ whole genome shotgun (WGS) entry which is preliminary data.</text>
</comment>
<evidence type="ECO:0000256" key="3">
    <source>
        <dbReference type="ARBA" id="ARBA00022729"/>
    </source>
</evidence>
<dbReference type="PANTHER" id="PTHR40088:SF2">
    <property type="entry name" value="SECRETED SUGAR HYDROLASE"/>
    <property type="match status" value="1"/>
</dbReference>
<dbReference type="SMART" id="SM00710">
    <property type="entry name" value="PbH1"/>
    <property type="match status" value="9"/>
</dbReference>